<evidence type="ECO:0000256" key="1">
    <source>
        <dbReference type="SAM" id="MobiDB-lite"/>
    </source>
</evidence>
<protein>
    <submittedName>
        <fullName evidence="2">Uncharacterized protein</fullName>
    </submittedName>
</protein>
<dbReference type="Proteomes" id="UP000054477">
    <property type="component" value="Unassembled WGS sequence"/>
</dbReference>
<reference evidence="3" key="2">
    <citation type="submission" date="2015-01" db="EMBL/GenBank/DDBJ databases">
        <title>Evolutionary Origins and Diversification of the Mycorrhizal Mutualists.</title>
        <authorList>
            <consortium name="DOE Joint Genome Institute"/>
            <consortium name="Mycorrhizal Genomics Consortium"/>
            <person name="Kohler A."/>
            <person name="Kuo A."/>
            <person name="Nagy L.G."/>
            <person name="Floudas D."/>
            <person name="Copeland A."/>
            <person name="Barry K.W."/>
            <person name="Cichocki N."/>
            <person name="Veneault-Fourrey C."/>
            <person name="LaButti K."/>
            <person name="Lindquist E.A."/>
            <person name="Lipzen A."/>
            <person name="Lundell T."/>
            <person name="Morin E."/>
            <person name="Murat C."/>
            <person name="Riley R."/>
            <person name="Ohm R."/>
            <person name="Sun H."/>
            <person name="Tunlid A."/>
            <person name="Henrissat B."/>
            <person name="Grigoriev I.V."/>
            <person name="Hibbett D.S."/>
            <person name="Martin F."/>
        </authorList>
    </citation>
    <scope>NUCLEOTIDE SEQUENCE [LARGE SCALE GENOMIC DNA]</scope>
    <source>
        <strain evidence="3">LaAM-08-1</strain>
    </source>
</reference>
<reference evidence="2 3" key="1">
    <citation type="submission" date="2014-04" db="EMBL/GenBank/DDBJ databases">
        <authorList>
            <consortium name="DOE Joint Genome Institute"/>
            <person name="Kuo A."/>
            <person name="Kohler A."/>
            <person name="Nagy L.G."/>
            <person name="Floudas D."/>
            <person name="Copeland A."/>
            <person name="Barry K.W."/>
            <person name="Cichocki N."/>
            <person name="Veneault-Fourrey C."/>
            <person name="LaButti K."/>
            <person name="Lindquist E.A."/>
            <person name="Lipzen A."/>
            <person name="Lundell T."/>
            <person name="Morin E."/>
            <person name="Murat C."/>
            <person name="Sun H."/>
            <person name="Tunlid A."/>
            <person name="Henrissat B."/>
            <person name="Grigoriev I.V."/>
            <person name="Hibbett D.S."/>
            <person name="Martin F."/>
            <person name="Nordberg H.P."/>
            <person name="Cantor M.N."/>
            <person name="Hua S.X."/>
        </authorList>
    </citation>
    <scope>NUCLEOTIDE SEQUENCE [LARGE SCALE GENOMIC DNA]</scope>
    <source>
        <strain evidence="2 3">LaAM-08-1</strain>
    </source>
</reference>
<organism evidence="2 3">
    <name type="scientific">Laccaria amethystina LaAM-08-1</name>
    <dbReference type="NCBI Taxonomy" id="1095629"/>
    <lineage>
        <taxon>Eukaryota</taxon>
        <taxon>Fungi</taxon>
        <taxon>Dikarya</taxon>
        <taxon>Basidiomycota</taxon>
        <taxon>Agaricomycotina</taxon>
        <taxon>Agaricomycetes</taxon>
        <taxon>Agaricomycetidae</taxon>
        <taxon>Agaricales</taxon>
        <taxon>Agaricineae</taxon>
        <taxon>Hydnangiaceae</taxon>
        <taxon>Laccaria</taxon>
    </lineage>
</organism>
<dbReference type="EMBL" id="KN838988">
    <property type="protein sequence ID" value="KIJ91594.1"/>
    <property type="molecule type" value="Genomic_DNA"/>
</dbReference>
<name>A0A0C9WHQ3_9AGAR</name>
<feature type="compositionally biased region" description="Polar residues" evidence="1">
    <location>
        <begin position="53"/>
        <end position="62"/>
    </location>
</feature>
<gene>
    <name evidence="2" type="ORF">K443DRAFT_685886</name>
</gene>
<dbReference type="AlphaFoldDB" id="A0A0C9WHQ3"/>
<feature type="region of interest" description="Disordered" evidence="1">
    <location>
        <begin position="1"/>
        <end position="29"/>
    </location>
</feature>
<accession>A0A0C9WHQ3</accession>
<keyword evidence="3" id="KW-1185">Reference proteome</keyword>
<evidence type="ECO:0000313" key="3">
    <source>
        <dbReference type="Proteomes" id="UP000054477"/>
    </source>
</evidence>
<dbReference type="HOGENOM" id="CLU_2264205_0_0_1"/>
<evidence type="ECO:0000313" key="2">
    <source>
        <dbReference type="EMBL" id="KIJ91594.1"/>
    </source>
</evidence>
<sequence length="103" mass="11063">MHTPSLEWISTFRTTATESSDPEVGRKARGLDKLKLEQRLNDSAAQLPVQLPTEASSKLTSSESDKLSALPGALIHTTDKITSTRPTKFCLATLRGKAGIGVV</sequence>
<proteinExistence type="predicted"/>
<feature type="region of interest" description="Disordered" evidence="1">
    <location>
        <begin position="45"/>
        <end position="64"/>
    </location>
</feature>